<evidence type="ECO:0000256" key="2">
    <source>
        <dbReference type="ARBA" id="ARBA00022553"/>
    </source>
</evidence>
<comment type="caution">
    <text evidence="4">The sequence shown here is derived from an EMBL/GenBank/DDBJ whole genome shotgun (WGS) entry which is preliminary data.</text>
</comment>
<evidence type="ECO:0000259" key="3">
    <source>
        <dbReference type="PROSITE" id="PS50075"/>
    </source>
</evidence>
<dbReference type="Pfam" id="PF00550">
    <property type="entry name" value="PP-binding"/>
    <property type="match status" value="1"/>
</dbReference>
<organism evidence="4 5">
    <name type="scientific">Actinokineospora globicatena</name>
    <dbReference type="NCBI Taxonomy" id="103729"/>
    <lineage>
        <taxon>Bacteria</taxon>
        <taxon>Bacillati</taxon>
        <taxon>Actinomycetota</taxon>
        <taxon>Actinomycetes</taxon>
        <taxon>Pseudonocardiales</taxon>
        <taxon>Pseudonocardiaceae</taxon>
        <taxon>Actinokineospora</taxon>
    </lineage>
</organism>
<proteinExistence type="predicted"/>
<evidence type="ECO:0000313" key="4">
    <source>
        <dbReference type="EMBL" id="GLW89931.1"/>
    </source>
</evidence>
<dbReference type="InterPro" id="IPR036736">
    <property type="entry name" value="ACP-like_sf"/>
</dbReference>
<dbReference type="RefSeq" id="WP_285607502.1">
    <property type="nucleotide sequence ID" value="NZ_BSSD01000001.1"/>
</dbReference>
<dbReference type="EMBL" id="BSSD01000001">
    <property type="protein sequence ID" value="GLW89931.1"/>
    <property type="molecule type" value="Genomic_DNA"/>
</dbReference>
<evidence type="ECO:0000256" key="1">
    <source>
        <dbReference type="ARBA" id="ARBA00022450"/>
    </source>
</evidence>
<keyword evidence="2" id="KW-0597">Phosphoprotein</keyword>
<protein>
    <recommendedName>
        <fullName evidence="3">Carrier domain-containing protein</fullName>
    </recommendedName>
</protein>
<dbReference type="SMART" id="SM00823">
    <property type="entry name" value="PKS_PP"/>
    <property type="match status" value="1"/>
</dbReference>
<name>A0A9W6V8F7_9PSEU</name>
<feature type="domain" description="Carrier" evidence="3">
    <location>
        <begin position="20"/>
        <end position="95"/>
    </location>
</feature>
<reference evidence="4" key="1">
    <citation type="submission" date="2023-02" db="EMBL/GenBank/DDBJ databases">
        <title>Actinokineospora globicatena NBRC 15670.</title>
        <authorList>
            <person name="Ichikawa N."/>
            <person name="Sato H."/>
            <person name="Tonouchi N."/>
        </authorList>
    </citation>
    <scope>NUCLEOTIDE SEQUENCE</scope>
    <source>
        <strain evidence="4">NBRC 15670</strain>
    </source>
</reference>
<dbReference type="InterPro" id="IPR009081">
    <property type="entry name" value="PP-bd_ACP"/>
</dbReference>
<sequence>MTSAITIADLADLPAVERGEALEEVLAPRFRAALLMTEDDDLPPDRSFFDLGLTSLGLTDLKQDIEGLLGCEIDATVLFNSPTLESLIGYLVDLAERVAIQ</sequence>
<dbReference type="PROSITE" id="PS50075">
    <property type="entry name" value="CARRIER"/>
    <property type="match status" value="1"/>
</dbReference>
<evidence type="ECO:0000313" key="5">
    <source>
        <dbReference type="Proteomes" id="UP001165042"/>
    </source>
</evidence>
<dbReference type="Proteomes" id="UP001165042">
    <property type="component" value="Unassembled WGS sequence"/>
</dbReference>
<dbReference type="GO" id="GO:0031177">
    <property type="term" value="F:phosphopantetheine binding"/>
    <property type="evidence" value="ECO:0007669"/>
    <property type="project" value="InterPro"/>
</dbReference>
<dbReference type="SMART" id="SM01294">
    <property type="entry name" value="PKS_PP_betabranch"/>
    <property type="match status" value="1"/>
</dbReference>
<dbReference type="InterPro" id="IPR020806">
    <property type="entry name" value="PKS_PP-bd"/>
</dbReference>
<keyword evidence="5" id="KW-1185">Reference proteome</keyword>
<accession>A0A9W6V8F7</accession>
<gene>
    <name evidence="4" type="ORF">Aglo03_07470</name>
</gene>
<dbReference type="AlphaFoldDB" id="A0A9W6V8F7"/>
<keyword evidence="1" id="KW-0596">Phosphopantetheine</keyword>
<dbReference type="Gene3D" id="1.10.1200.10">
    <property type="entry name" value="ACP-like"/>
    <property type="match status" value="1"/>
</dbReference>
<dbReference type="SUPFAM" id="SSF47336">
    <property type="entry name" value="ACP-like"/>
    <property type="match status" value="1"/>
</dbReference>